<organism evidence="4 5">
    <name type="scientific">Lapillicoccus jejuensis</name>
    <dbReference type="NCBI Taxonomy" id="402171"/>
    <lineage>
        <taxon>Bacteria</taxon>
        <taxon>Bacillati</taxon>
        <taxon>Actinomycetota</taxon>
        <taxon>Actinomycetes</taxon>
        <taxon>Micrococcales</taxon>
        <taxon>Intrasporangiaceae</taxon>
        <taxon>Lapillicoccus</taxon>
    </lineage>
</organism>
<feature type="domain" description="Glycosyltransferase subfamily 4-like N-terminal" evidence="3">
    <location>
        <begin position="136"/>
        <end position="186"/>
    </location>
</feature>
<accession>A0A542E1E6</accession>
<dbReference type="GO" id="GO:0016757">
    <property type="term" value="F:glycosyltransferase activity"/>
    <property type="evidence" value="ECO:0007669"/>
    <property type="project" value="TreeGrafter"/>
</dbReference>
<keyword evidence="2 4" id="KW-0808">Transferase</keyword>
<evidence type="ECO:0000313" key="5">
    <source>
        <dbReference type="Proteomes" id="UP000317893"/>
    </source>
</evidence>
<dbReference type="AlphaFoldDB" id="A0A542E1E6"/>
<sequence length="385" mass="41386">MVICSGTSWDGARLSDRHLAEQLSADGPVLFVDPPMSLLTPYRRPEITRPDNWQGLSLVRDGLARLTPLAPPGVSRPGVRRLALLASRRAMRRATTALGGDVEAVVVGSLDDLFGACGERTRVLWGTDDFAAAGALMGLSPRWLARREADQLRKADVVTAVSDELAQRWRARGVEVEVVPNGCDTAHYADVDETPRPTDVRLPGPVAVFIGHLSDRIDLDHLVAVADTGHSLLLVGPRQATFELTRLDALLARPNVQWVGPRPFEELPSYLGLATVGLTPYADSRFNRASFPLKTLEYLAAGRPAVTTDLPSARALGTPLVTIAHDPADFAAHVRRLLEQGPGPGFADRARAYAAQHDWSARAGDLARLIGTDDRVDSHGPGGAG</sequence>
<keyword evidence="1" id="KW-0328">Glycosyltransferase</keyword>
<protein>
    <submittedName>
        <fullName evidence="4">Teichuronic acid biosynthesis glycosyltransferase TuaH</fullName>
    </submittedName>
</protein>
<proteinExistence type="predicted"/>
<reference evidence="4 5" key="1">
    <citation type="submission" date="2019-06" db="EMBL/GenBank/DDBJ databases">
        <title>Sequencing the genomes of 1000 actinobacteria strains.</title>
        <authorList>
            <person name="Klenk H.-P."/>
        </authorList>
    </citation>
    <scope>NUCLEOTIDE SEQUENCE [LARGE SCALE GENOMIC DNA]</scope>
    <source>
        <strain evidence="4 5">DSM 18607</strain>
    </source>
</reference>
<dbReference type="Gene3D" id="3.40.50.2000">
    <property type="entry name" value="Glycogen Phosphorylase B"/>
    <property type="match status" value="2"/>
</dbReference>
<dbReference type="Proteomes" id="UP000317893">
    <property type="component" value="Unassembled WGS sequence"/>
</dbReference>
<dbReference type="PANTHER" id="PTHR12526:SF600">
    <property type="entry name" value="GLYCOSYL TRANSFERASE GROUP 1"/>
    <property type="match status" value="1"/>
</dbReference>
<dbReference type="InterPro" id="IPR028098">
    <property type="entry name" value="Glyco_trans_4-like_N"/>
</dbReference>
<evidence type="ECO:0000256" key="2">
    <source>
        <dbReference type="ARBA" id="ARBA00022679"/>
    </source>
</evidence>
<evidence type="ECO:0000313" key="4">
    <source>
        <dbReference type="EMBL" id="TQJ09166.1"/>
    </source>
</evidence>
<dbReference type="EMBL" id="VFMN01000001">
    <property type="protein sequence ID" value="TQJ09166.1"/>
    <property type="molecule type" value="Genomic_DNA"/>
</dbReference>
<dbReference type="Pfam" id="PF13439">
    <property type="entry name" value="Glyco_transf_4"/>
    <property type="match status" value="1"/>
</dbReference>
<dbReference type="SUPFAM" id="SSF53756">
    <property type="entry name" value="UDP-Glycosyltransferase/glycogen phosphorylase"/>
    <property type="match status" value="1"/>
</dbReference>
<keyword evidence="5" id="KW-1185">Reference proteome</keyword>
<evidence type="ECO:0000259" key="3">
    <source>
        <dbReference type="Pfam" id="PF13439"/>
    </source>
</evidence>
<name>A0A542E1E6_9MICO</name>
<evidence type="ECO:0000256" key="1">
    <source>
        <dbReference type="ARBA" id="ARBA00022676"/>
    </source>
</evidence>
<gene>
    <name evidence="4" type="ORF">FB458_2274</name>
</gene>
<dbReference type="Pfam" id="PF13692">
    <property type="entry name" value="Glyco_trans_1_4"/>
    <property type="match status" value="1"/>
</dbReference>
<comment type="caution">
    <text evidence="4">The sequence shown here is derived from an EMBL/GenBank/DDBJ whole genome shotgun (WGS) entry which is preliminary data.</text>
</comment>
<dbReference type="PANTHER" id="PTHR12526">
    <property type="entry name" value="GLYCOSYLTRANSFERASE"/>
    <property type="match status" value="1"/>
</dbReference>